<organism evidence="4 5">
    <name type="scientific">Musa troglodytarum</name>
    <name type="common">fe'i banana</name>
    <dbReference type="NCBI Taxonomy" id="320322"/>
    <lineage>
        <taxon>Eukaryota</taxon>
        <taxon>Viridiplantae</taxon>
        <taxon>Streptophyta</taxon>
        <taxon>Embryophyta</taxon>
        <taxon>Tracheophyta</taxon>
        <taxon>Spermatophyta</taxon>
        <taxon>Magnoliopsida</taxon>
        <taxon>Liliopsida</taxon>
        <taxon>Zingiberales</taxon>
        <taxon>Musaceae</taxon>
        <taxon>Musa</taxon>
    </lineage>
</organism>
<dbReference type="PANTHER" id="PTHR12629:SF42">
    <property type="entry name" value="OS02G0734300 PROTEIN"/>
    <property type="match status" value="1"/>
</dbReference>
<evidence type="ECO:0000313" key="4">
    <source>
        <dbReference type="EMBL" id="URD94109.1"/>
    </source>
</evidence>
<dbReference type="PROSITE" id="PS00893">
    <property type="entry name" value="NUDIX_BOX"/>
    <property type="match status" value="1"/>
</dbReference>
<accession>A0A9E7JVP3</accession>
<dbReference type="SUPFAM" id="SSF55811">
    <property type="entry name" value="Nudix"/>
    <property type="match status" value="1"/>
</dbReference>
<evidence type="ECO:0000313" key="5">
    <source>
        <dbReference type="Proteomes" id="UP001055439"/>
    </source>
</evidence>
<dbReference type="OrthoDB" id="2011998at2759"/>
<evidence type="ECO:0000259" key="3">
    <source>
        <dbReference type="Pfam" id="PF00293"/>
    </source>
</evidence>
<dbReference type="Gene3D" id="3.90.79.10">
    <property type="entry name" value="Nucleoside Triphosphate Pyrophosphohydrolase"/>
    <property type="match status" value="1"/>
</dbReference>
<dbReference type="GO" id="GO:0005634">
    <property type="term" value="C:nucleus"/>
    <property type="evidence" value="ECO:0007669"/>
    <property type="project" value="TreeGrafter"/>
</dbReference>
<gene>
    <name evidence="4" type="ORF">MUK42_00562</name>
</gene>
<keyword evidence="1" id="KW-0479">Metal-binding</keyword>
<evidence type="ECO:0000256" key="2">
    <source>
        <dbReference type="ARBA" id="ARBA00022801"/>
    </source>
</evidence>
<feature type="domain" description="Nudix hydrolase" evidence="3">
    <location>
        <begin position="111"/>
        <end position="152"/>
    </location>
</feature>
<reference evidence="4" key="1">
    <citation type="submission" date="2022-05" db="EMBL/GenBank/DDBJ databases">
        <title>The Musa troglodytarum L. genome provides insights into the mechanism of non-climacteric behaviour and enrichment of carotenoids.</title>
        <authorList>
            <person name="Wang J."/>
        </authorList>
    </citation>
    <scope>NUCLEOTIDE SEQUENCE</scope>
    <source>
        <tissue evidence="4">Leaf</tissue>
    </source>
</reference>
<dbReference type="InterPro" id="IPR000086">
    <property type="entry name" value="NUDIX_hydrolase_dom"/>
</dbReference>
<keyword evidence="5" id="KW-1185">Reference proteome</keyword>
<dbReference type="AlphaFoldDB" id="A0A9E7JVP3"/>
<dbReference type="PANTHER" id="PTHR12629">
    <property type="entry name" value="DIPHOSPHOINOSITOL POLYPHOSPHATE PHOSPHOHYDROLASE"/>
    <property type="match status" value="1"/>
</dbReference>
<dbReference type="InterPro" id="IPR020084">
    <property type="entry name" value="NUDIX_hydrolase_CS"/>
</dbReference>
<dbReference type="GO" id="GO:0046872">
    <property type="term" value="F:metal ion binding"/>
    <property type="evidence" value="ECO:0007669"/>
    <property type="project" value="UniProtKB-KW"/>
</dbReference>
<dbReference type="Pfam" id="PF00293">
    <property type="entry name" value="NUDIX"/>
    <property type="match status" value="1"/>
</dbReference>
<evidence type="ECO:0000256" key="1">
    <source>
        <dbReference type="ARBA" id="ARBA00022723"/>
    </source>
</evidence>
<dbReference type="GO" id="GO:0005737">
    <property type="term" value="C:cytoplasm"/>
    <property type="evidence" value="ECO:0007669"/>
    <property type="project" value="TreeGrafter"/>
</dbReference>
<dbReference type="GO" id="GO:0016787">
    <property type="term" value="F:hydrolase activity"/>
    <property type="evidence" value="ECO:0007669"/>
    <property type="project" value="UniProtKB-KW"/>
</dbReference>
<dbReference type="Proteomes" id="UP001055439">
    <property type="component" value="Chromosome 3"/>
</dbReference>
<keyword evidence="2 4" id="KW-0378">Hydrolase</keyword>
<sequence length="205" mass="22567">MRGSEGTAKFSLPLLPVVPRISSLSVQGGNLPEREVRGRGREARKTLKRMVVLVSRHGRRLQRYSSGRRLVVGELYSDAALQFLLITRCIPYKLKEVDEPCSEDTEPAIEVLVVSSQKGPELMFPKGGWELDESMPEAASREAFEEAGVRGSFEVSSQSLRLHNPDFPAIAPQNVAFHRTACSGCRARLANGPARGTTRSTSCTR</sequence>
<protein>
    <submittedName>
        <fullName evidence="4">Nudix hydrolase</fullName>
    </submittedName>
</protein>
<dbReference type="InterPro" id="IPR015797">
    <property type="entry name" value="NUDIX_hydrolase-like_dom_sf"/>
</dbReference>
<name>A0A9E7JVP3_9LILI</name>
<proteinExistence type="predicted"/>
<dbReference type="EMBL" id="CP097505">
    <property type="protein sequence ID" value="URD94109.1"/>
    <property type="molecule type" value="Genomic_DNA"/>
</dbReference>